<evidence type="ECO:0000256" key="1">
    <source>
        <dbReference type="ARBA" id="ARBA00022448"/>
    </source>
</evidence>
<keyword evidence="2" id="KW-0479">Metal-binding</keyword>
<evidence type="ECO:0000256" key="5">
    <source>
        <dbReference type="SAM" id="MobiDB-lite"/>
    </source>
</evidence>
<keyword evidence="2" id="KW-0408">Iron</keyword>
<dbReference type="InterPro" id="IPR024569">
    <property type="entry name" value="LutB_C"/>
</dbReference>
<feature type="domain" description="4Fe-4S ferredoxin-type" evidence="6">
    <location>
        <begin position="305"/>
        <end position="335"/>
    </location>
</feature>
<dbReference type="InterPro" id="IPR017900">
    <property type="entry name" value="4Fe4S_Fe_S_CS"/>
</dbReference>
<accession>A0A3B0TWB8</accession>
<dbReference type="Pfam" id="PF11870">
    <property type="entry name" value="LutB_C"/>
    <property type="match status" value="1"/>
</dbReference>
<feature type="compositionally biased region" description="Basic residues" evidence="5">
    <location>
        <begin position="468"/>
        <end position="489"/>
    </location>
</feature>
<protein>
    <submittedName>
        <fullName evidence="7">Predicted L-lactate dehydrogenase, Iron-sulfur cluster-binding subunit YkgF</fullName>
    </submittedName>
</protein>
<reference evidence="7" key="1">
    <citation type="submission" date="2018-06" db="EMBL/GenBank/DDBJ databases">
        <authorList>
            <person name="Zhirakovskaya E."/>
        </authorList>
    </citation>
    <scope>NUCLEOTIDE SEQUENCE</scope>
</reference>
<evidence type="ECO:0000256" key="2">
    <source>
        <dbReference type="ARBA" id="ARBA00022485"/>
    </source>
</evidence>
<dbReference type="Gene3D" id="1.10.1060.10">
    <property type="entry name" value="Alpha-helical ferredoxin"/>
    <property type="match status" value="1"/>
</dbReference>
<proteinExistence type="predicted"/>
<dbReference type="NCBIfam" id="TIGR00273">
    <property type="entry name" value="LutB/LldF family L-lactate oxidation iron-sulfur protein"/>
    <property type="match status" value="1"/>
</dbReference>
<keyword evidence="2" id="KW-0004">4Fe-4S</keyword>
<dbReference type="PANTHER" id="PTHR47153:SF2">
    <property type="entry name" value="LACTATE UTILIZATION PROTEIN B"/>
    <property type="match status" value="1"/>
</dbReference>
<evidence type="ECO:0000259" key="6">
    <source>
        <dbReference type="PROSITE" id="PS51379"/>
    </source>
</evidence>
<keyword evidence="3" id="KW-0677">Repeat</keyword>
<dbReference type="PANTHER" id="PTHR47153">
    <property type="entry name" value="LACTATE UTILIZATION PROTEIN B"/>
    <property type="match status" value="1"/>
</dbReference>
<dbReference type="InterPro" id="IPR009051">
    <property type="entry name" value="Helical_ferredxn"/>
</dbReference>
<evidence type="ECO:0000313" key="7">
    <source>
        <dbReference type="EMBL" id="VAW17687.1"/>
    </source>
</evidence>
<keyword evidence="1" id="KW-0813">Transport</keyword>
<dbReference type="InterPro" id="IPR037171">
    <property type="entry name" value="NagB/RpiA_transferase-like"/>
</dbReference>
<feature type="region of interest" description="Disordered" evidence="5">
    <location>
        <begin position="465"/>
        <end position="489"/>
    </location>
</feature>
<dbReference type="Gene3D" id="3.40.50.10420">
    <property type="entry name" value="NagB/RpiA/CoA transferase-like"/>
    <property type="match status" value="1"/>
</dbReference>
<sequence>MKTTSAAFKTNAAAALRDVNLQKALQNTRSGFVDKRILAIDKLPEFDRLRDDGRDIKNHTLAHLDLYLEHFEKNVLAQGGHVHWARDAGEAREIITGIARAANAKTVTKGKSMITEEIALNPHLEAAGIEVVETDLGEYIVQIRGEAPSHIIAPAVHVTKDQIEADFRAHHTDLPEDRNLTEPETLVAEARTVLRQRYLDAEVGITGANFLIAETGTSVIVTNEGNGDLTQSLAKVHIVVASLEKVIPTLEDVSTILRILARSATGQDISTYTTFSSGPRRMGDPDGPDEYHVVLLDNGRTDMLGGPLQDALRCIRCGACMNHCPVYQTVGGHAYGWVYPGPIGSVIDPALIGLKETRHLPNASTFCGRCEDVCPMRIPLPKMLRYWREQDFQRGLQPAGQRWGIRAWAWVARRPWIYRAVTGLAVPVLGWLGRKRGRLGTLPLAGGWTRARDLPVPEGHTFQAQWKARSKWGKARSKRGKARSKREAQ</sequence>
<evidence type="ECO:0000256" key="4">
    <source>
        <dbReference type="ARBA" id="ARBA00022982"/>
    </source>
</evidence>
<dbReference type="GO" id="GO:0006089">
    <property type="term" value="P:lactate metabolic process"/>
    <property type="evidence" value="ECO:0007669"/>
    <property type="project" value="InterPro"/>
</dbReference>
<keyword evidence="2" id="KW-0411">Iron-sulfur</keyword>
<dbReference type="InterPro" id="IPR024185">
    <property type="entry name" value="FTHF_cligase-like_sf"/>
</dbReference>
<name>A0A3B0TWB8_9ZZZZ</name>
<dbReference type="PROSITE" id="PS51379">
    <property type="entry name" value="4FE4S_FER_2"/>
    <property type="match status" value="1"/>
</dbReference>
<keyword evidence="4" id="KW-0249">Electron transport</keyword>
<dbReference type="InterPro" id="IPR003741">
    <property type="entry name" value="LUD_dom"/>
</dbReference>
<dbReference type="InterPro" id="IPR004452">
    <property type="entry name" value="LutB/LldF"/>
</dbReference>
<dbReference type="Pfam" id="PF13183">
    <property type="entry name" value="Fer4_8"/>
    <property type="match status" value="1"/>
</dbReference>
<dbReference type="InterPro" id="IPR017896">
    <property type="entry name" value="4Fe4S_Fe-S-bd"/>
</dbReference>
<organism evidence="7">
    <name type="scientific">hydrothermal vent metagenome</name>
    <dbReference type="NCBI Taxonomy" id="652676"/>
    <lineage>
        <taxon>unclassified sequences</taxon>
        <taxon>metagenomes</taxon>
        <taxon>ecological metagenomes</taxon>
    </lineage>
</organism>
<dbReference type="SUPFAM" id="SSF100950">
    <property type="entry name" value="NagB/RpiA/CoA transferase-like"/>
    <property type="match status" value="1"/>
</dbReference>
<dbReference type="Pfam" id="PF02589">
    <property type="entry name" value="LUD_dom"/>
    <property type="match status" value="1"/>
</dbReference>
<dbReference type="SUPFAM" id="SSF46548">
    <property type="entry name" value="alpha-helical ferredoxin"/>
    <property type="match status" value="1"/>
</dbReference>
<evidence type="ECO:0000256" key="3">
    <source>
        <dbReference type="ARBA" id="ARBA00022737"/>
    </source>
</evidence>
<dbReference type="GO" id="GO:0051539">
    <property type="term" value="F:4 iron, 4 sulfur cluster binding"/>
    <property type="evidence" value="ECO:0007669"/>
    <property type="project" value="UniProtKB-KW"/>
</dbReference>
<dbReference type="EMBL" id="UOEM01000106">
    <property type="protein sequence ID" value="VAW17687.1"/>
    <property type="molecule type" value="Genomic_DNA"/>
</dbReference>
<dbReference type="PROSITE" id="PS00198">
    <property type="entry name" value="4FE4S_FER_1"/>
    <property type="match status" value="1"/>
</dbReference>
<dbReference type="AlphaFoldDB" id="A0A3B0TWB8"/>
<gene>
    <name evidence="7" type="ORF">MNBD_ALPHA09-2079</name>
</gene>